<evidence type="ECO:0000313" key="2">
    <source>
        <dbReference type="Proteomes" id="UP001150581"/>
    </source>
</evidence>
<name>A0ACC1IGJ2_9FUNG</name>
<reference evidence="1" key="1">
    <citation type="submission" date="2022-07" db="EMBL/GenBank/DDBJ databases">
        <title>Phylogenomic reconstructions and comparative analyses of Kickxellomycotina fungi.</title>
        <authorList>
            <person name="Reynolds N.K."/>
            <person name="Stajich J.E."/>
            <person name="Barry K."/>
            <person name="Grigoriev I.V."/>
            <person name="Crous P."/>
            <person name="Smith M.E."/>
        </authorList>
    </citation>
    <scope>NUCLEOTIDE SEQUENCE</scope>
    <source>
        <strain evidence="1">Benny 63K</strain>
    </source>
</reference>
<keyword evidence="2" id="KW-1185">Reference proteome</keyword>
<dbReference type="EMBL" id="JANBPG010000699">
    <property type="protein sequence ID" value="KAJ1894380.1"/>
    <property type="molecule type" value="Genomic_DNA"/>
</dbReference>
<dbReference type="Proteomes" id="UP001150581">
    <property type="component" value="Unassembled WGS sequence"/>
</dbReference>
<organism evidence="1 2">
    <name type="scientific">Kickxella alabastrina</name>
    <dbReference type="NCBI Taxonomy" id="61397"/>
    <lineage>
        <taxon>Eukaryota</taxon>
        <taxon>Fungi</taxon>
        <taxon>Fungi incertae sedis</taxon>
        <taxon>Zoopagomycota</taxon>
        <taxon>Kickxellomycotina</taxon>
        <taxon>Kickxellomycetes</taxon>
        <taxon>Kickxellales</taxon>
        <taxon>Kickxellaceae</taxon>
        <taxon>Kickxella</taxon>
    </lineage>
</organism>
<evidence type="ECO:0000313" key="1">
    <source>
        <dbReference type="EMBL" id="KAJ1894380.1"/>
    </source>
</evidence>
<proteinExistence type="predicted"/>
<accession>A0ACC1IGJ2</accession>
<protein>
    <submittedName>
        <fullName evidence="1">Uncharacterized protein</fullName>
    </submittedName>
</protein>
<gene>
    <name evidence="1" type="ORF">LPJ66_005223</name>
</gene>
<comment type="caution">
    <text evidence="1">The sequence shown here is derived from an EMBL/GenBank/DDBJ whole genome shotgun (WGS) entry which is preliminary data.</text>
</comment>
<sequence length="453" mass="48560">MSHLITRPFSTESCTPSKITDKELHTDTGAETEGDGSGQIAVIGQPKRTGSSIGAYLNIICVIIGVGALNLPKTLQQSGWIGLLLIGIGSFVGTLSSVLVIRALNLIDNGQLRNFNQIGYAAFGTPGRTVIYIFLLIYVVGVVGDYIILSGQNFHQLTRDSGHDIGEAAWKVICATIMWLACISLKQMSEAFLLSLFGFLTSIVTILIAVTLSCMYPYRSNGAVPVEHRPAVHRVADGPGVAIAMATITFAFCGVSVMPSIESSMRRPKQWNAVMGSAMGTVTGTYLLVGIVGYWAFGDQVLSPFLDNLPQNAATKAAKVLISLHVILAAPIIAASFAFELENALGITCEQLGRVKELVYRVLFRTMFFAAMTGVALGIPYFGSVMALVGAFSTSLMVCVIPVVCYLKLKGWRYVKWHMRVLSAAVIALGMYTCVFGAKGAIEDLRADIGHGK</sequence>